<gene>
    <name evidence="2" type="ORF">HHI36_021651</name>
</gene>
<dbReference type="Proteomes" id="UP001516400">
    <property type="component" value="Unassembled WGS sequence"/>
</dbReference>
<reference evidence="2 3" key="1">
    <citation type="journal article" date="2021" name="BMC Biol.">
        <title>Horizontally acquired antibacterial genes associated with adaptive radiation of ladybird beetles.</title>
        <authorList>
            <person name="Li H.S."/>
            <person name="Tang X.F."/>
            <person name="Huang Y.H."/>
            <person name="Xu Z.Y."/>
            <person name="Chen M.L."/>
            <person name="Du X.Y."/>
            <person name="Qiu B.Y."/>
            <person name="Chen P.T."/>
            <person name="Zhang W."/>
            <person name="Slipinski A."/>
            <person name="Escalona H.E."/>
            <person name="Waterhouse R.M."/>
            <person name="Zwick A."/>
            <person name="Pang H."/>
        </authorList>
    </citation>
    <scope>NUCLEOTIDE SEQUENCE [LARGE SCALE GENOMIC DNA]</scope>
    <source>
        <strain evidence="2">SYSU2018</strain>
    </source>
</reference>
<feature type="transmembrane region" description="Helical" evidence="1">
    <location>
        <begin position="135"/>
        <end position="153"/>
    </location>
</feature>
<evidence type="ECO:0000313" key="2">
    <source>
        <dbReference type="EMBL" id="KAL3271153.1"/>
    </source>
</evidence>
<evidence type="ECO:0000256" key="1">
    <source>
        <dbReference type="SAM" id="Phobius"/>
    </source>
</evidence>
<dbReference type="AlphaFoldDB" id="A0ABD2MXC4"/>
<feature type="non-terminal residue" evidence="2">
    <location>
        <position position="1"/>
    </location>
</feature>
<evidence type="ECO:0000313" key="3">
    <source>
        <dbReference type="Proteomes" id="UP001516400"/>
    </source>
</evidence>
<comment type="caution">
    <text evidence="2">The sequence shown here is derived from an EMBL/GenBank/DDBJ whole genome shotgun (WGS) entry which is preliminary data.</text>
</comment>
<keyword evidence="1" id="KW-0812">Transmembrane</keyword>
<feature type="transmembrane region" description="Helical" evidence="1">
    <location>
        <begin position="12"/>
        <end position="30"/>
    </location>
</feature>
<accession>A0ABD2MXC4</accession>
<organism evidence="2 3">
    <name type="scientific">Cryptolaemus montrouzieri</name>
    <dbReference type="NCBI Taxonomy" id="559131"/>
    <lineage>
        <taxon>Eukaryota</taxon>
        <taxon>Metazoa</taxon>
        <taxon>Ecdysozoa</taxon>
        <taxon>Arthropoda</taxon>
        <taxon>Hexapoda</taxon>
        <taxon>Insecta</taxon>
        <taxon>Pterygota</taxon>
        <taxon>Neoptera</taxon>
        <taxon>Endopterygota</taxon>
        <taxon>Coleoptera</taxon>
        <taxon>Polyphaga</taxon>
        <taxon>Cucujiformia</taxon>
        <taxon>Coccinelloidea</taxon>
        <taxon>Coccinellidae</taxon>
        <taxon>Scymninae</taxon>
        <taxon>Scymnini</taxon>
        <taxon>Cryptolaemus</taxon>
    </lineage>
</organism>
<protein>
    <submittedName>
        <fullName evidence="2">Uncharacterized protein</fullName>
    </submittedName>
</protein>
<sequence length="190" mass="22282">NLWPEPIDSLTLLVQLAKLTTIMIFVLVNGKNSIINYKQLRKYQFGMPSMCKYVNDMVNRYGKWVFRGMKLLVCLYMIYPTINKKHCDQSGLNADAGFICGLAPMWFPFKVNFFPMNFILQVCVFVPIFTYYPIISIYGLAAIRIAFLILFRVRELTKVITRDLEIGDGNYKLTEEKLIRYIKHHQEIMK</sequence>
<proteinExistence type="predicted"/>
<name>A0ABD2MXC4_9CUCU</name>
<keyword evidence="3" id="KW-1185">Reference proteome</keyword>
<dbReference type="EMBL" id="JABFTP020000042">
    <property type="protein sequence ID" value="KAL3271153.1"/>
    <property type="molecule type" value="Genomic_DNA"/>
</dbReference>
<keyword evidence="1" id="KW-1133">Transmembrane helix</keyword>
<keyword evidence="1" id="KW-0472">Membrane</keyword>